<gene>
    <name evidence="2" type="ORF">NSPWAT_0346</name>
</gene>
<sequence>MKRMIGMLLLCLLATGPVSAAASSIKCDPPYEPSNIVEVLFFYPGTMKYLAHGPDACRAQFRDALKPVVKDTWLLSEGCIEATLKDIDNSYAGNLKPQWQDAATIPPEKPSWEQAGQTPAPGRRLSVYAAEKRLPEPMRFLEGTTTSLCPASVVST</sequence>
<evidence type="ECO:0000313" key="3">
    <source>
        <dbReference type="Proteomes" id="UP001157733"/>
    </source>
</evidence>
<evidence type="ECO:0000256" key="1">
    <source>
        <dbReference type="SAM" id="SignalP"/>
    </source>
</evidence>
<dbReference type="Proteomes" id="UP001157733">
    <property type="component" value="Chromosome"/>
</dbReference>
<protein>
    <recommendedName>
        <fullName evidence="4">Secreted protein</fullName>
    </recommendedName>
</protein>
<feature type="signal peptide" evidence="1">
    <location>
        <begin position="1"/>
        <end position="20"/>
    </location>
</feature>
<proteinExistence type="predicted"/>
<dbReference type="EMBL" id="OX336137">
    <property type="protein sequence ID" value="CAI2717205.1"/>
    <property type="molecule type" value="Genomic_DNA"/>
</dbReference>
<evidence type="ECO:0000313" key="2">
    <source>
        <dbReference type="EMBL" id="CAI2717205.1"/>
    </source>
</evidence>
<accession>A0ABM9HAP8</accession>
<dbReference type="RefSeq" id="WP_282010162.1">
    <property type="nucleotide sequence ID" value="NZ_OX336137.1"/>
</dbReference>
<organism evidence="2 3">
    <name type="scientific">Nitrospina watsonii</name>
    <dbReference type="NCBI Taxonomy" id="1323948"/>
    <lineage>
        <taxon>Bacteria</taxon>
        <taxon>Pseudomonadati</taxon>
        <taxon>Nitrospinota/Tectimicrobiota group</taxon>
        <taxon>Nitrospinota</taxon>
        <taxon>Nitrospinia</taxon>
        <taxon>Nitrospinales</taxon>
        <taxon>Nitrospinaceae</taxon>
        <taxon>Nitrospina</taxon>
    </lineage>
</organism>
<feature type="chain" id="PRO_5045826238" description="Secreted protein" evidence="1">
    <location>
        <begin position="21"/>
        <end position="156"/>
    </location>
</feature>
<keyword evidence="1" id="KW-0732">Signal</keyword>
<name>A0ABM9HAP8_9BACT</name>
<reference evidence="2 3" key="1">
    <citation type="submission" date="2022-09" db="EMBL/GenBank/DDBJ databases">
        <authorList>
            <person name="Kop L."/>
        </authorList>
    </citation>
    <scope>NUCLEOTIDE SEQUENCE [LARGE SCALE GENOMIC DNA]</scope>
    <source>
        <strain evidence="2 3">347</strain>
    </source>
</reference>
<evidence type="ECO:0008006" key="4">
    <source>
        <dbReference type="Google" id="ProtNLM"/>
    </source>
</evidence>
<keyword evidence="3" id="KW-1185">Reference proteome</keyword>